<keyword evidence="5 6" id="KW-0560">Oxidoreductase</keyword>
<comment type="cofactor">
    <cofactor evidence="1 6">
        <name>FAD</name>
        <dbReference type="ChEBI" id="CHEBI:57692"/>
    </cofactor>
</comment>
<evidence type="ECO:0000256" key="2">
    <source>
        <dbReference type="ARBA" id="ARBA00009347"/>
    </source>
</evidence>
<evidence type="ECO:0000259" key="7">
    <source>
        <dbReference type="Pfam" id="PF00441"/>
    </source>
</evidence>
<dbReference type="EMBL" id="BSOS01000043">
    <property type="protein sequence ID" value="GLR66968.1"/>
    <property type="molecule type" value="Genomic_DNA"/>
</dbReference>
<evidence type="ECO:0000256" key="5">
    <source>
        <dbReference type="ARBA" id="ARBA00023002"/>
    </source>
</evidence>
<comment type="similarity">
    <text evidence="2 6">Belongs to the acyl-CoA dehydrogenase family.</text>
</comment>
<gene>
    <name evidence="10" type="ORF">GCM10010909_16480</name>
</gene>
<dbReference type="Pfam" id="PF00441">
    <property type="entry name" value="Acyl-CoA_dh_1"/>
    <property type="match status" value="1"/>
</dbReference>
<dbReference type="CDD" id="cd00567">
    <property type="entry name" value="ACAD"/>
    <property type="match status" value="1"/>
</dbReference>
<dbReference type="InterPro" id="IPR009075">
    <property type="entry name" value="AcylCo_DH/oxidase_C"/>
</dbReference>
<dbReference type="SUPFAM" id="SSF47203">
    <property type="entry name" value="Acyl-CoA dehydrogenase C-terminal domain-like"/>
    <property type="match status" value="1"/>
</dbReference>
<dbReference type="Gene3D" id="2.40.110.10">
    <property type="entry name" value="Butyryl-CoA Dehydrogenase, subunit A, domain 2"/>
    <property type="match status" value="1"/>
</dbReference>
<dbReference type="Gene3D" id="1.20.140.10">
    <property type="entry name" value="Butyryl-CoA Dehydrogenase, subunit A, domain 3"/>
    <property type="match status" value="1"/>
</dbReference>
<proteinExistence type="inferred from homology"/>
<dbReference type="InterPro" id="IPR006091">
    <property type="entry name" value="Acyl-CoA_Oxase/DH_mid-dom"/>
</dbReference>
<comment type="caution">
    <text evidence="10">The sequence shown here is derived from an EMBL/GenBank/DDBJ whole genome shotgun (WGS) entry which is preliminary data.</text>
</comment>
<dbReference type="InterPro" id="IPR037069">
    <property type="entry name" value="AcylCoA_DH/ox_N_sf"/>
</dbReference>
<dbReference type="Proteomes" id="UP001156641">
    <property type="component" value="Unassembled WGS sequence"/>
</dbReference>
<evidence type="ECO:0000313" key="11">
    <source>
        <dbReference type="Proteomes" id="UP001156641"/>
    </source>
</evidence>
<keyword evidence="3 6" id="KW-0285">Flavoprotein</keyword>
<dbReference type="InterPro" id="IPR009100">
    <property type="entry name" value="AcylCoA_DH/oxidase_NM_dom_sf"/>
</dbReference>
<feature type="domain" description="Acyl-CoA dehydrogenase/oxidase C-terminal" evidence="7">
    <location>
        <begin position="214"/>
        <end position="358"/>
    </location>
</feature>
<evidence type="ECO:0000256" key="1">
    <source>
        <dbReference type="ARBA" id="ARBA00001974"/>
    </source>
</evidence>
<organism evidence="10 11">
    <name type="scientific">Acidocella aquatica</name>
    <dbReference type="NCBI Taxonomy" id="1922313"/>
    <lineage>
        <taxon>Bacteria</taxon>
        <taxon>Pseudomonadati</taxon>
        <taxon>Pseudomonadota</taxon>
        <taxon>Alphaproteobacteria</taxon>
        <taxon>Acetobacterales</taxon>
        <taxon>Acidocellaceae</taxon>
        <taxon>Acidocella</taxon>
    </lineage>
</organism>
<dbReference type="Pfam" id="PF02771">
    <property type="entry name" value="Acyl-CoA_dh_N"/>
    <property type="match status" value="1"/>
</dbReference>
<accession>A0ABQ6A5N0</accession>
<dbReference type="SUPFAM" id="SSF56645">
    <property type="entry name" value="Acyl-CoA dehydrogenase NM domain-like"/>
    <property type="match status" value="1"/>
</dbReference>
<keyword evidence="11" id="KW-1185">Reference proteome</keyword>
<dbReference type="InterPro" id="IPR046373">
    <property type="entry name" value="Acyl-CoA_Oxase/DH_mid-dom_sf"/>
</dbReference>
<evidence type="ECO:0000256" key="4">
    <source>
        <dbReference type="ARBA" id="ARBA00022827"/>
    </source>
</evidence>
<protein>
    <submittedName>
        <fullName evidence="10">Acyl-CoA dehydrogenase</fullName>
    </submittedName>
</protein>
<evidence type="ECO:0000256" key="6">
    <source>
        <dbReference type="RuleBase" id="RU362125"/>
    </source>
</evidence>
<dbReference type="PANTHER" id="PTHR43884:SF20">
    <property type="entry name" value="ACYL-COA DEHYDROGENASE FADE28"/>
    <property type="match status" value="1"/>
</dbReference>
<dbReference type="RefSeq" id="WP_284257670.1">
    <property type="nucleotide sequence ID" value="NZ_BSOS01000043.1"/>
</dbReference>
<dbReference type="PANTHER" id="PTHR43884">
    <property type="entry name" value="ACYL-COA DEHYDROGENASE"/>
    <property type="match status" value="1"/>
</dbReference>
<name>A0ABQ6A5N0_9PROT</name>
<evidence type="ECO:0000259" key="8">
    <source>
        <dbReference type="Pfam" id="PF02770"/>
    </source>
</evidence>
<reference evidence="11" key="1">
    <citation type="journal article" date="2019" name="Int. J. Syst. Evol. Microbiol.">
        <title>The Global Catalogue of Microorganisms (GCM) 10K type strain sequencing project: providing services to taxonomists for standard genome sequencing and annotation.</title>
        <authorList>
            <consortium name="The Broad Institute Genomics Platform"/>
            <consortium name="The Broad Institute Genome Sequencing Center for Infectious Disease"/>
            <person name="Wu L."/>
            <person name="Ma J."/>
        </authorList>
    </citation>
    <scope>NUCLEOTIDE SEQUENCE [LARGE SCALE GENOMIC DNA]</scope>
    <source>
        <strain evidence="11">NBRC 112502</strain>
    </source>
</reference>
<dbReference type="Pfam" id="PF02770">
    <property type="entry name" value="Acyl-CoA_dh_M"/>
    <property type="match status" value="1"/>
</dbReference>
<dbReference type="InterPro" id="IPR036250">
    <property type="entry name" value="AcylCo_DH-like_C"/>
</dbReference>
<evidence type="ECO:0000259" key="9">
    <source>
        <dbReference type="Pfam" id="PF02771"/>
    </source>
</evidence>
<dbReference type="Gene3D" id="1.10.540.10">
    <property type="entry name" value="Acyl-CoA dehydrogenase/oxidase, N-terminal domain"/>
    <property type="match status" value="1"/>
</dbReference>
<evidence type="ECO:0000256" key="3">
    <source>
        <dbReference type="ARBA" id="ARBA00022630"/>
    </source>
</evidence>
<feature type="domain" description="Acyl-CoA dehydrogenase/oxidase N-terminal" evidence="9">
    <location>
        <begin position="7"/>
        <end position="115"/>
    </location>
</feature>
<sequence length="372" mass="39333">MDFSLTGDHLALRDAVRKFCDGEYPLHQCGNAEAATLSASRWAALAELGLFGLDISAAYDGSGLTAVEIMLAAQELGRRLGGGSWIASNLPAAYILSKAGRDAQRSTWLPKIAVGRRRLSLAYLESGWRYDLAKPAVTAVQQNRGWLLNGTKINVPGADAADGFVVSAGDDALFIVDARTPGVSVQSFRTLDGRAAGHVTLDGATVSGEALITGAGRAVLQAAIDYATAALCAEATGAIEALIDLTTDYLKTREQFGQPLVKFQVLQHGIADALIDLEQSKSMACVAALAAGSEDAGQRARLISAAKVTIGNAARRVGQWAIQMHGAMGMTDECRAGHYAKRLLVINQMFGDASYHLQRFIKHMAQGNGNES</sequence>
<keyword evidence="4 6" id="KW-0274">FAD</keyword>
<evidence type="ECO:0000313" key="10">
    <source>
        <dbReference type="EMBL" id="GLR66968.1"/>
    </source>
</evidence>
<feature type="domain" description="Acyl-CoA oxidase/dehydrogenase middle" evidence="8">
    <location>
        <begin position="124"/>
        <end position="201"/>
    </location>
</feature>
<dbReference type="InterPro" id="IPR013786">
    <property type="entry name" value="AcylCoA_DH/ox_N"/>
</dbReference>